<gene>
    <name evidence="1" type="ORF">T02_7264</name>
</gene>
<name>A0A0V1KH71_9BILA</name>
<protein>
    <submittedName>
        <fullName evidence="1">Uncharacterized protein</fullName>
    </submittedName>
</protein>
<proteinExistence type="predicted"/>
<reference evidence="1 2" key="1">
    <citation type="submission" date="2015-05" db="EMBL/GenBank/DDBJ databases">
        <title>Evolution of Trichinella species and genotypes.</title>
        <authorList>
            <person name="Korhonen P.K."/>
            <person name="Edoardo P."/>
            <person name="Giuseppe L.R."/>
            <person name="Gasser R.B."/>
        </authorList>
    </citation>
    <scope>NUCLEOTIDE SEQUENCE [LARGE SCALE GENOMIC DNA]</scope>
    <source>
        <strain evidence="1">ISS10</strain>
    </source>
</reference>
<evidence type="ECO:0000313" key="2">
    <source>
        <dbReference type="Proteomes" id="UP000054721"/>
    </source>
</evidence>
<dbReference type="Proteomes" id="UP000054721">
    <property type="component" value="Unassembled WGS sequence"/>
</dbReference>
<comment type="caution">
    <text evidence="1">The sequence shown here is derived from an EMBL/GenBank/DDBJ whole genome shotgun (WGS) entry which is preliminary data.</text>
</comment>
<sequence>MQPHTSLLHYVHLNLGILMLPMRDWGNMCIKAKSISPDCL</sequence>
<evidence type="ECO:0000313" key="1">
    <source>
        <dbReference type="EMBL" id="KRZ46548.1"/>
    </source>
</evidence>
<accession>A0A0V1KH71</accession>
<dbReference type="AlphaFoldDB" id="A0A0V1KH71"/>
<keyword evidence="2" id="KW-1185">Reference proteome</keyword>
<organism evidence="1 2">
    <name type="scientific">Trichinella nativa</name>
    <dbReference type="NCBI Taxonomy" id="6335"/>
    <lineage>
        <taxon>Eukaryota</taxon>
        <taxon>Metazoa</taxon>
        <taxon>Ecdysozoa</taxon>
        <taxon>Nematoda</taxon>
        <taxon>Enoplea</taxon>
        <taxon>Dorylaimia</taxon>
        <taxon>Trichinellida</taxon>
        <taxon>Trichinellidae</taxon>
        <taxon>Trichinella</taxon>
    </lineage>
</organism>
<dbReference type="EMBL" id="JYDW01002934">
    <property type="protein sequence ID" value="KRZ46548.1"/>
    <property type="molecule type" value="Genomic_DNA"/>
</dbReference>